<dbReference type="Gene3D" id="1.10.357.10">
    <property type="entry name" value="Tetracycline Repressor, domain 2"/>
    <property type="match status" value="1"/>
</dbReference>
<dbReference type="InterPro" id="IPR041485">
    <property type="entry name" value="TetR_C_36"/>
</dbReference>
<dbReference type="EMBL" id="JALJRB010000001">
    <property type="protein sequence ID" value="MCJ8499174.1"/>
    <property type="molecule type" value="Genomic_DNA"/>
</dbReference>
<sequence length="224" mass="24617">MQPHSPKKPTPLTVALSAPQRPPATPLSVFELARGWYQDGRSLCMGEIAKAAGISRGTLQRWVGSKENLLNEILWCLAKPLFEQAVRETPGNGVDHVVGVHRHFMSALLASVTLNQFICNEPNYALRLLTNTDSPVSRRLMRLFAAHLEEQVARGHLLTEVPAEQIARFMLPVNQAILINGHFSGRMAALDRALALVRILLASSHLPEVQTALAQTAPTVETIE</sequence>
<proteinExistence type="predicted"/>
<dbReference type="SUPFAM" id="SSF48498">
    <property type="entry name" value="Tetracyclin repressor-like, C-terminal domain"/>
    <property type="match status" value="1"/>
</dbReference>
<dbReference type="InterPro" id="IPR036271">
    <property type="entry name" value="Tet_transcr_reg_TetR-rel_C_sf"/>
</dbReference>
<evidence type="ECO:0000313" key="4">
    <source>
        <dbReference type="Proteomes" id="UP001165427"/>
    </source>
</evidence>
<reference evidence="3" key="1">
    <citation type="submission" date="2022-04" db="EMBL/GenBank/DDBJ databases">
        <title>Desulfatitalea alkaliphila sp. nov., a novel anaerobic sulfate-reducing bacterium isolated from terrestrial mud volcano, Taman Peninsula, Russia.</title>
        <authorList>
            <person name="Khomyakova M.A."/>
            <person name="Merkel A.Y."/>
            <person name="Slobodkin A.I."/>
        </authorList>
    </citation>
    <scope>NUCLEOTIDE SEQUENCE</scope>
    <source>
        <strain evidence="3">M08but</strain>
    </source>
</reference>
<keyword evidence="4" id="KW-1185">Reference proteome</keyword>
<dbReference type="Pfam" id="PF18598">
    <property type="entry name" value="TetR_C_36"/>
    <property type="match status" value="1"/>
</dbReference>
<dbReference type="SUPFAM" id="SSF46689">
    <property type="entry name" value="Homeodomain-like"/>
    <property type="match status" value="1"/>
</dbReference>
<comment type="caution">
    <text evidence="3">The sequence shown here is derived from an EMBL/GenBank/DDBJ whole genome shotgun (WGS) entry which is preliminary data.</text>
</comment>
<feature type="region of interest" description="Disordered" evidence="1">
    <location>
        <begin position="1"/>
        <end position="22"/>
    </location>
</feature>
<evidence type="ECO:0000313" key="3">
    <source>
        <dbReference type="EMBL" id="MCJ8499174.1"/>
    </source>
</evidence>
<protein>
    <submittedName>
        <fullName evidence="3">QsdR family transcriptional regulator</fullName>
    </submittedName>
</protein>
<dbReference type="AlphaFoldDB" id="A0AA41QZF3"/>
<dbReference type="Proteomes" id="UP001165427">
    <property type="component" value="Unassembled WGS sequence"/>
</dbReference>
<evidence type="ECO:0000256" key="1">
    <source>
        <dbReference type="SAM" id="MobiDB-lite"/>
    </source>
</evidence>
<organism evidence="3 4">
    <name type="scientific">Desulfatitalea alkaliphila</name>
    <dbReference type="NCBI Taxonomy" id="2929485"/>
    <lineage>
        <taxon>Bacteria</taxon>
        <taxon>Pseudomonadati</taxon>
        <taxon>Thermodesulfobacteriota</taxon>
        <taxon>Desulfobacteria</taxon>
        <taxon>Desulfobacterales</taxon>
        <taxon>Desulfosarcinaceae</taxon>
        <taxon>Desulfatitalea</taxon>
    </lineage>
</organism>
<name>A0AA41QZF3_9BACT</name>
<gene>
    <name evidence="3" type="ORF">MRX98_01195</name>
</gene>
<dbReference type="InterPro" id="IPR009057">
    <property type="entry name" value="Homeodomain-like_sf"/>
</dbReference>
<feature type="domain" description="QsdR TetR regulatory C-terminal" evidence="2">
    <location>
        <begin position="93"/>
        <end position="201"/>
    </location>
</feature>
<dbReference type="RefSeq" id="WP_246902301.1">
    <property type="nucleotide sequence ID" value="NZ_JALJRB010000001.1"/>
</dbReference>
<evidence type="ECO:0000259" key="2">
    <source>
        <dbReference type="Pfam" id="PF18598"/>
    </source>
</evidence>
<accession>A0AA41QZF3</accession>